<dbReference type="AlphaFoldDB" id="A0A8X6PR62"/>
<evidence type="ECO:0000256" key="2">
    <source>
        <dbReference type="ARBA" id="ARBA00009154"/>
    </source>
</evidence>
<evidence type="ECO:0000256" key="3">
    <source>
        <dbReference type="ARBA" id="ARBA00015212"/>
    </source>
</evidence>
<keyword evidence="7" id="KW-0963">Cytoplasm</keyword>
<accession>A0A8X6PR62</accession>
<feature type="compositionally biased region" description="Basic and acidic residues" evidence="8">
    <location>
        <begin position="181"/>
        <end position="194"/>
    </location>
</feature>
<dbReference type="PANTHER" id="PTHR15341">
    <property type="entry name" value="SUN-COR STEROID HORMONE RECEPTOR CO-REPRESSOR"/>
    <property type="match status" value="1"/>
</dbReference>
<evidence type="ECO:0000256" key="6">
    <source>
        <dbReference type="ARBA" id="ARBA00023242"/>
    </source>
</evidence>
<feature type="region of interest" description="Disordered" evidence="8">
    <location>
        <begin position="165"/>
        <end position="202"/>
    </location>
</feature>
<comment type="function">
    <text evidence="7">Plays a role in the recruitment of the exosome to pre-rRNA to mediate the 3'-5' end processing of the 5.8S rRNA.</text>
</comment>
<protein>
    <recommendedName>
        <fullName evidence="3 7">Nuclear nucleic acid-binding protein C1D</fullName>
    </recommendedName>
</protein>
<evidence type="ECO:0000256" key="4">
    <source>
        <dbReference type="ARBA" id="ARBA00022552"/>
    </source>
</evidence>
<gene>
    <name evidence="9" type="primary">c1d</name>
    <name evidence="9" type="ORF">NPIL_131101</name>
</gene>
<keyword evidence="10" id="KW-1185">Reference proteome</keyword>
<dbReference type="EMBL" id="BMAW01118669">
    <property type="protein sequence ID" value="GFT80938.1"/>
    <property type="molecule type" value="Genomic_DNA"/>
</dbReference>
<comment type="similarity">
    <text evidence="2 7">Belongs to the C1D family.</text>
</comment>
<dbReference type="GO" id="GO:0005730">
    <property type="term" value="C:nucleolus"/>
    <property type="evidence" value="ECO:0007669"/>
    <property type="project" value="UniProtKB-SubCell"/>
</dbReference>
<comment type="subunit">
    <text evidence="7">Monomer and homodimer.</text>
</comment>
<dbReference type="GO" id="GO:0010468">
    <property type="term" value="P:regulation of gene expression"/>
    <property type="evidence" value="ECO:0007669"/>
    <property type="project" value="TreeGrafter"/>
</dbReference>
<evidence type="ECO:0000313" key="10">
    <source>
        <dbReference type="Proteomes" id="UP000887013"/>
    </source>
</evidence>
<reference evidence="9" key="1">
    <citation type="submission" date="2020-08" db="EMBL/GenBank/DDBJ databases">
        <title>Multicomponent nature underlies the extraordinary mechanical properties of spider dragline silk.</title>
        <authorList>
            <person name="Kono N."/>
            <person name="Nakamura H."/>
            <person name="Mori M."/>
            <person name="Yoshida Y."/>
            <person name="Ohtoshi R."/>
            <person name="Malay A.D."/>
            <person name="Moran D.A.P."/>
            <person name="Tomita M."/>
            <person name="Numata K."/>
            <person name="Arakawa K."/>
        </authorList>
    </citation>
    <scope>NUCLEOTIDE SEQUENCE</scope>
</reference>
<name>A0A8X6PR62_NEPPI</name>
<keyword evidence="5 7" id="KW-0694">RNA-binding</keyword>
<dbReference type="Proteomes" id="UP000887013">
    <property type="component" value="Unassembled WGS sequence"/>
</dbReference>
<organism evidence="9 10">
    <name type="scientific">Nephila pilipes</name>
    <name type="common">Giant wood spider</name>
    <name type="synonym">Nephila maculata</name>
    <dbReference type="NCBI Taxonomy" id="299642"/>
    <lineage>
        <taxon>Eukaryota</taxon>
        <taxon>Metazoa</taxon>
        <taxon>Ecdysozoa</taxon>
        <taxon>Arthropoda</taxon>
        <taxon>Chelicerata</taxon>
        <taxon>Arachnida</taxon>
        <taxon>Araneae</taxon>
        <taxon>Araneomorphae</taxon>
        <taxon>Entelegynae</taxon>
        <taxon>Araneoidea</taxon>
        <taxon>Nephilidae</taxon>
        <taxon>Nephila</taxon>
    </lineage>
</organism>
<feature type="compositionally biased region" description="Low complexity" evidence="8">
    <location>
        <begin position="170"/>
        <end position="180"/>
    </location>
</feature>
<keyword evidence="7" id="KW-0238">DNA-binding</keyword>
<proteinExistence type="inferred from homology"/>
<dbReference type="GO" id="GO:0003677">
    <property type="term" value="F:DNA binding"/>
    <property type="evidence" value="ECO:0007669"/>
    <property type="project" value="UniProtKB-KW"/>
</dbReference>
<evidence type="ECO:0000256" key="7">
    <source>
        <dbReference type="RuleBase" id="RU368003"/>
    </source>
</evidence>
<evidence type="ECO:0000256" key="5">
    <source>
        <dbReference type="ARBA" id="ARBA00022884"/>
    </source>
</evidence>
<dbReference type="GO" id="GO:0003723">
    <property type="term" value="F:RNA binding"/>
    <property type="evidence" value="ECO:0007669"/>
    <property type="project" value="UniProtKB-UniRule"/>
</dbReference>
<dbReference type="InterPro" id="IPR007146">
    <property type="entry name" value="Sas10/Utp3/C1D"/>
</dbReference>
<dbReference type="GO" id="GO:0000178">
    <property type="term" value="C:exosome (RNase complex)"/>
    <property type="evidence" value="ECO:0007669"/>
    <property type="project" value="TreeGrafter"/>
</dbReference>
<sequence>MNRNNNNNKKKTLLKSLKICSATQPDPISCFSNNKNCTMAGEKDDLHIPGEIIDKLQSFHQSLEKMREILTPITTTNVNSTDIKLKPLDKARLNLTSGYALNSLFWMYLNTLGINPKEHDIKKELERYKSFMQTVKEISDKDKAPVLNKDAAKRFVRNALWEAKDKDDAASSSAKSAVEVSVREQKRSRYPKDNFRKKKRWN</sequence>
<keyword evidence="6 7" id="KW-0539">Nucleus</keyword>
<dbReference type="Pfam" id="PF04000">
    <property type="entry name" value="Sas10_Utp3"/>
    <property type="match status" value="1"/>
</dbReference>
<evidence type="ECO:0000256" key="8">
    <source>
        <dbReference type="SAM" id="MobiDB-lite"/>
    </source>
</evidence>
<evidence type="ECO:0000313" key="9">
    <source>
        <dbReference type="EMBL" id="GFT80938.1"/>
    </source>
</evidence>
<keyword evidence="4 7" id="KW-0698">rRNA processing</keyword>
<dbReference type="OrthoDB" id="1421013at2759"/>
<dbReference type="GO" id="GO:0000460">
    <property type="term" value="P:maturation of 5.8S rRNA"/>
    <property type="evidence" value="ECO:0007669"/>
    <property type="project" value="TreeGrafter"/>
</dbReference>
<dbReference type="InterPro" id="IPR011082">
    <property type="entry name" value="Exosome-assoc_fac/DNA_repair"/>
</dbReference>
<dbReference type="GO" id="GO:0005737">
    <property type="term" value="C:cytoplasm"/>
    <property type="evidence" value="ECO:0007669"/>
    <property type="project" value="UniProtKB-SubCell"/>
</dbReference>
<dbReference type="PANTHER" id="PTHR15341:SF3">
    <property type="entry name" value="NUCLEAR NUCLEIC ACID-BINDING PROTEIN C1D"/>
    <property type="match status" value="1"/>
</dbReference>
<comment type="subcellular location">
    <subcellularLocation>
        <location evidence="7">Cytoplasm</location>
    </subcellularLocation>
    <subcellularLocation>
        <location evidence="7">Nucleus</location>
        <location evidence="7">Nucleolus</location>
    </subcellularLocation>
    <subcellularLocation>
        <location evidence="1 7">Nucleus</location>
    </subcellularLocation>
</comment>
<evidence type="ECO:0000256" key="1">
    <source>
        <dbReference type="ARBA" id="ARBA00004123"/>
    </source>
</evidence>
<comment type="caution">
    <text evidence="9">The sequence shown here is derived from an EMBL/GenBank/DDBJ whole genome shotgun (WGS) entry which is preliminary data.</text>
</comment>